<dbReference type="Proteomes" id="UP000203676">
    <property type="component" value="Segment"/>
</dbReference>
<dbReference type="EMBL" id="HQ634189">
    <property type="protein sequence ID" value="AGH56139.1"/>
    <property type="molecule type" value="Genomic_DNA"/>
</dbReference>
<evidence type="ECO:0000313" key="2">
    <source>
        <dbReference type="Proteomes" id="UP000203676"/>
    </source>
</evidence>
<sequence length="189" mass="22559">MFPSFNMEFLFSNSFYSKFQAPNAGELISTLEMDEGENVKYSWSDMCNVKTYRLSTEKYLPILKPSIELFARNAEIGELNYYMWDPWINFYSRNGFQELHDHSNHDIVCVFFLDTGIDFSEFYFYNRNHIQWSFNWRTLMELSDRFVPTIREGDIMFFPGHMLHGVSPHRSDKVRRTLSFNLDITFPNA</sequence>
<accession>M4T008</accession>
<dbReference type="Pfam" id="PF13759">
    <property type="entry name" value="2OG-FeII_Oxy_5"/>
    <property type="match status" value="1"/>
</dbReference>
<proteinExistence type="predicted"/>
<dbReference type="GeneID" id="15312242"/>
<evidence type="ECO:0000313" key="1">
    <source>
        <dbReference type="EMBL" id="AGH56139.1"/>
    </source>
</evidence>
<organism evidence="1 2">
    <name type="scientific">Synechococcus phage Syn30</name>
    <dbReference type="NCBI Taxonomy" id="536474"/>
    <lineage>
        <taxon>Viruses</taxon>
        <taxon>Duplodnaviria</taxon>
        <taxon>Heunggongvirae</taxon>
        <taxon>Uroviricota</taxon>
        <taxon>Caudoviricetes</taxon>
        <taxon>Pantevenvirales</taxon>
        <taxon>Kyanoviridae</taxon>
        <taxon>Leucotheavirus</taxon>
        <taxon>Leucotheavirus syn30</taxon>
    </lineage>
</organism>
<dbReference type="RefSeq" id="YP_007877819.1">
    <property type="nucleotide sequence ID" value="NC_021072.1"/>
</dbReference>
<keyword evidence="2" id="KW-1185">Reference proteome</keyword>
<protein>
    <submittedName>
        <fullName evidence="1">Uncharacterized protein</fullName>
    </submittedName>
</protein>
<dbReference type="InterPro" id="IPR012668">
    <property type="entry name" value="CHP02466"/>
</dbReference>
<name>M4T008_9CAUD</name>
<dbReference type="OrthoDB" id="12155at10239"/>
<reference evidence="1 2" key="1">
    <citation type="submission" date="2010-11" db="EMBL/GenBank/DDBJ databases">
        <title>The Genome Sequence of Cyanophage Syn30.</title>
        <authorList>
            <consortium name="The Broad Institute Genome Sequencing Platform"/>
            <person name="Henn M.R."/>
            <person name="Sullivan M.S."/>
            <person name="Osburne M.S."/>
            <person name="Levin J."/>
            <person name="Malboeuf C."/>
            <person name="Casali M."/>
            <person name="Russ C."/>
            <person name="Lennon N."/>
            <person name="Chapman S.B."/>
            <person name="Erlich R."/>
            <person name="Young S.K."/>
            <person name="Yandava C."/>
            <person name="Zeng Q."/>
            <person name="Alvarado L."/>
            <person name="Anderson S."/>
            <person name="Berlin A."/>
            <person name="Chen Z."/>
            <person name="Freedman E."/>
            <person name="Gellesch M."/>
            <person name="Goldberg J."/>
            <person name="Green L."/>
            <person name="Griggs A."/>
            <person name="Gujja S."/>
            <person name="Heilman E.R."/>
            <person name="Heiman D."/>
            <person name="Hollinger A."/>
            <person name="Howarth C."/>
            <person name="Larson L."/>
            <person name="Mehta T."/>
            <person name="Pearson M."/>
            <person name="Roberts A."/>
            <person name="Ryan E."/>
            <person name="Saif S."/>
            <person name="Shea T."/>
            <person name="Shenoy N."/>
            <person name="Sisk P."/>
            <person name="Stolte C."/>
            <person name="Sykes S."/>
            <person name="White J."/>
            <person name="Yu Q."/>
            <person name="Coleman M.L."/>
            <person name="Huang K.H."/>
            <person name="Weigele P.R."/>
            <person name="DeFrancesco A.S."/>
            <person name="Kern S.E."/>
            <person name="Thompson L.R."/>
            <person name="Fu R."/>
            <person name="Hombeck B."/>
            <person name="Chisholm S.W."/>
            <person name="Haas B."/>
            <person name="Nusbaum C."/>
            <person name="Birren B."/>
        </authorList>
    </citation>
    <scope>NUCLEOTIDE SEQUENCE [LARGE SCALE GENOMIC DNA]</scope>
    <source>
        <strain evidence="1 2">Syn30</strain>
    </source>
</reference>
<dbReference type="SUPFAM" id="SSF51197">
    <property type="entry name" value="Clavaminate synthase-like"/>
    <property type="match status" value="1"/>
</dbReference>
<dbReference type="KEGG" id="vg:15312242"/>
<gene>
    <name evidence="1" type="ORF">CPRG_00055</name>
</gene>
<dbReference type="Gene3D" id="2.60.120.620">
    <property type="entry name" value="q2cbj1_9rhob like domain"/>
    <property type="match status" value="1"/>
</dbReference>